<proteinExistence type="predicted"/>
<dbReference type="Proteomes" id="UP000502259">
    <property type="component" value="Chromosome"/>
</dbReference>
<evidence type="ECO:0000313" key="2">
    <source>
        <dbReference type="Proteomes" id="UP000502259"/>
    </source>
</evidence>
<name>A0A6F8U0T7_9GAMM</name>
<gene>
    <name evidence="1" type="ORF">HHSLTHF2_06460</name>
</gene>
<protein>
    <recommendedName>
        <fullName evidence="3">DNA (cytosine-5-)-methyltransferase</fullName>
    </recommendedName>
</protein>
<sequence>MQPRLAGLGFSESDIKRILGRRSSTLADAGRNRVTRLKGYGNAINAEAAAAFIEAFIEARAVT</sequence>
<keyword evidence="2" id="KW-1185">Reference proteome</keyword>
<accession>A0A6F8U0T7</accession>
<reference evidence="1 2" key="1">
    <citation type="submission" date="2020-03" db="EMBL/GenBank/DDBJ databases">
        <title>Complete Genome Sequence of Halomonas hydrothermalis Strain Slthf2, Halophilic Bacterium Isolated from Deep-Sea Hydrothermal-Vent Environments.</title>
        <authorList>
            <person name="Takeyama N."/>
            <person name="Huang M."/>
            <person name="Sato K."/>
            <person name="Galipon J."/>
            <person name="Arakawa K."/>
        </authorList>
    </citation>
    <scope>NUCLEOTIDE SEQUENCE [LARGE SCALE GENOMIC DNA]</scope>
    <source>
        <strain evidence="1 2">Slthf2</strain>
    </source>
</reference>
<dbReference type="AlphaFoldDB" id="A0A6F8U0T7"/>
<dbReference type="REBASE" id="392240">
    <property type="entry name" value="M.Hhy15725ORF6460P"/>
</dbReference>
<evidence type="ECO:0000313" key="1">
    <source>
        <dbReference type="EMBL" id="BCB06756.1"/>
    </source>
</evidence>
<evidence type="ECO:0008006" key="3">
    <source>
        <dbReference type="Google" id="ProtNLM"/>
    </source>
</evidence>
<dbReference type="EMBL" id="AP022843">
    <property type="protein sequence ID" value="BCB06756.1"/>
    <property type="molecule type" value="Genomic_DNA"/>
</dbReference>
<organism evidence="1 2">
    <name type="scientific">Halomonas hydrothermalis</name>
    <dbReference type="NCBI Taxonomy" id="115561"/>
    <lineage>
        <taxon>Bacteria</taxon>
        <taxon>Pseudomonadati</taxon>
        <taxon>Pseudomonadota</taxon>
        <taxon>Gammaproteobacteria</taxon>
        <taxon>Oceanospirillales</taxon>
        <taxon>Halomonadaceae</taxon>
        <taxon>Halomonas</taxon>
    </lineage>
</organism>